<feature type="transmembrane region" description="Helical" evidence="7">
    <location>
        <begin position="55"/>
        <end position="75"/>
    </location>
</feature>
<keyword evidence="2 7" id="KW-0812">Transmembrane</keyword>
<dbReference type="Proteomes" id="UP001321760">
    <property type="component" value="Unassembled WGS sequence"/>
</dbReference>
<keyword evidence="4 7" id="KW-0472">Membrane</keyword>
<comment type="subcellular location">
    <subcellularLocation>
        <location evidence="1">Membrane</location>
        <topology evidence="1">Multi-pass membrane protein</topology>
    </subcellularLocation>
</comment>
<feature type="region of interest" description="Disordered" evidence="6">
    <location>
        <begin position="301"/>
        <end position="326"/>
    </location>
</feature>
<reference evidence="9" key="1">
    <citation type="journal article" date="2023" name="Mol. Phylogenet. Evol.">
        <title>Genome-scale phylogeny and comparative genomics of the fungal order Sordariales.</title>
        <authorList>
            <person name="Hensen N."/>
            <person name="Bonometti L."/>
            <person name="Westerberg I."/>
            <person name="Brannstrom I.O."/>
            <person name="Guillou S."/>
            <person name="Cros-Aarteil S."/>
            <person name="Calhoun S."/>
            <person name="Haridas S."/>
            <person name="Kuo A."/>
            <person name="Mondo S."/>
            <person name="Pangilinan J."/>
            <person name="Riley R."/>
            <person name="LaButti K."/>
            <person name="Andreopoulos B."/>
            <person name="Lipzen A."/>
            <person name="Chen C."/>
            <person name="Yan M."/>
            <person name="Daum C."/>
            <person name="Ng V."/>
            <person name="Clum A."/>
            <person name="Steindorff A."/>
            <person name="Ohm R.A."/>
            <person name="Martin F."/>
            <person name="Silar P."/>
            <person name="Natvig D.O."/>
            <person name="Lalanne C."/>
            <person name="Gautier V."/>
            <person name="Ament-Velasquez S.L."/>
            <person name="Kruys A."/>
            <person name="Hutchinson M.I."/>
            <person name="Powell A.J."/>
            <person name="Barry K."/>
            <person name="Miller A.N."/>
            <person name="Grigoriev I.V."/>
            <person name="Debuchy R."/>
            <person name="Gladieux P."/>
            <person name="Hiltunen Thoren M."/>
            <person name="Johannesson H."/>
        </authorList>
    </citation>
    <scope>NUCLEOTIDE SEQUENCE</scope>
    <source>
        <strain evidence="9">PSN243</strain>
    </source>
</reference>
<evidence type="ECO:0000256" key="6">
    <source>
        <dbReference type="SAM" id="MobiDB-lite"/>
    </source>
</evidence>
<evidence type="ECO:0000256" key="7">
    <source>
        <dbReference type="SAM" id="Phobius"/>
    </source>
</evidence>
<feature type="transmembrane region" description="Helical" evidence="7">
    <location>
        <begin position="12"/>
        <end position="34"/>
    </location>
</feature>
<organism evidence="9 10">
    <name type="scientific">Podospora aff. communis PSN243</name>
    <dbReference type="NCBI Taxonomy" id="3040156"/>
    <lineage>
        <taxon>Eukaryota</taxon>
        <taxon>Fungi</taxon>
        <taxon>Dikarya</taxon>
        <taxon>Ascomycota</taxon>
        <taxon>Pezizomycotina</taxon>
        <taxon>Sordariomycetes</taxon>
        <taxon>Sordariomycetidae</taxon>
        <taxon>Sordariales</taxon>
        <taxon>Podosporaceae</taxon>
        <taxon>Podospora</taxon>
    </lineage>
</organism>
<name>A0AAV9GG25_9PEZI</name>
<dbReference type="InterPro" id="IPR049326">
    <property type="entry name" value="Rhodopsin_dom_fungi"/>
</dbReference>
<feature type="transmembrane region" description="Helical" evidence="7">
    <location>
        <begin position="209"/>
        <end position="231"/>
    </location>
</feature>
<keyword evidence="10" id="KW-1185">Reference proteome</keyword>
<feature type="transmembrane region" description="Helical" evidence="7">
    <location>
        <begin position="129"/>
        <end position="150"/>
    </location>
</feature>
<dbReference type="InterPro" id="IPR052337">
    <property type="entry name" value="SAT4-like"/>
</dbReference>
<evidence type="ECO:0000256" key="2">
    <source>
        <dbReference type="ARBA" id="ARBA00022692"/>
    </source>
</evidence>
<evidence type="ECO:0000256" key="3">
    <source>
        <dbReference type="ARBA" id="ARBA00022989"/>
    </source>
</evidence>
<dbReference type="PANTHER" id="PTHR33048">
    <property type="entry name" value="PTH11-LIKE INTEGRAL MEMBRANE PROTEIN (AFU_ORTHOLOGUE AFUA_5G11245)"/>
    <property type="match status" value="1"/>
</dbReference>
<dbReference type="EMBL" id="MU865950">
    <property type="protein sequence ID" value="KAK4447386.1"/>
    <property type="molecule type" value="Genomic_DNA"/>
</dbReference>
<evidence type="ECO:0000313" key="9">
    <source>
        <dbReference type="EMBL" id="KAK4447386.1"/>
    </source>
</evidence>
<dbReference type="PANTHER" id="PTHR33048:SF129">
    <property type="entry name" value="INTEGRAL MEMBRANE PROTEIN-RELATED"/>
    <property type="match status" value="1"/>
</dbReference>
<dbReference type="AlphaFoldDB" id="A0AAV9GG25"/>
<evidence type="ECO:0000313" key="10">
    <source>
        <dbReference type="Proteomes" id="UP001321760"/>
    </source>
</evidence>
<sequence length="326" mass="35885">MADQGSATPDLAVGVKALAVLIPLFVIAMVVYIVRMWTRCRPKYRLNAADYTISIAILAETIAIILTIVAVSMGYGRPRSLLSAEERDAIGRTTFPIFLIALWASAFARISICCLLLNITQERVWKIVLWANIGFQCLAFASLDILQLLQCRPIRANWMFDPDAQCLPAAHTWIVVCLFGGIGMLGDVICAVLPIVIIWRMTRSVVEKVLVSILLGLGLVAAVGGVMKLVILKSWDPTSVHANRDIMDAFMWIRIEEILLIIGACAPTLKAPIESLLNRRFGLPRFILQSGPVELDTAKTMPESAARPRPAQWTGGWQESTSGESR</sequence>
<evidence type="ECO:0000256" key="1">
    <source>
        <dbReference type="ARBA" id="ARBA00004141"/>
    </source>
</evidence>
<evidence type="ECO:0000256" key="5">
    <source>
        <dbReference type="ARBA" id="ARBA00038359"/>
    </source>
</evidence>
<comment type="similarity">
    <text evidence="5">Belongs to the SAT4 family.</text>
</comment>
<evidence type="ECO:0000259" key="8">
    <source>
        <dbReference type="Pfam" id="PF20684"/>
    </source>
</evidence>
<proteinExistence type="inferred from homology"/>
<protein>
    <recommendedName>
        <fullName evidence="8">Rhodopsin domain-containing protein</fullName>
    </recommendedName>
</protein>
<reference evidence="9" key="2">
    <citation type="submission" date="2023-05" db="EMBL/GenBank/DDBJ databases">
        <authorList>
            <consortium name="Lawrence Berkeley National Laboratory"/>
            <person name="Steindorff A."/>
            <person name="Hensen N."/>
            <person name="Bonometti L."/>
            <person name="Westerberg I."/>
            <person name="Brannstrom I.O."/>
            <person name="Guillou S."/>
            <person name="Cros-Aarteil S."/>
            <person name="Calhoun S."/>
            <person name="Haridas S."/>
            <person name="Kuo A."/>
            <person name="Mondo S."/>
            <person name="Pangilinan J."/>
            <person name="Riley R."/>
            <person name="Labutti K."/>
            <person name="Andreopoulos B."/>
            <person name="Lipzen A."/>
            <person name="Chen C."/>
            <person name="Yanf M."/>
            <person name="Daum C."/>
            <person name="Ng V."/>
            <person name="Clum A."/>
            <person name="Ohm R."/>
            <person name="Martin F."/>
            <person name="Silar P."/>
            <person name="Natvig D."/>
            <person name="Lalanne C."/>
            <person name="Gautier V."/>
            <person name="Ament-Velasquez S.L."/>
            <person name="Kruys A."/>
            <person name="Hutchinson M.I."/>
            <person name="Powell A.J."/>
            <person name="Barry K."/>
            <person name="Miller A.N."/>
            <person name="Grigoriev I.V."/>
            <person name="Debuchy R."/>
            <person name="Gladieux P."/>
            <person name="Thoren M.H."/>
            <person name="Johannesson H."/>
        </authorList>
    </citation>
    <scope>NUCLEOTIDE SEQUENCE</scope>
    <source>
        <strain evidence="9">PSN243</strain>
    </source>
</reference>
<dbReference type="GO" id="GO:0016020">
    <property type="term" value="C:membrane"/>
    <property type="evidence" value="ECO:0007669"/>
    <property type="project" value="UniProtKB-SubCell"/>
</dbReference>
<gene>
    <name evidence="9" type="ORF">QBC34DRAFT_496246</name>
</gene>
<feature type="transmembrane region" description="Helical" evidence="7">
    <location>
        <begin position="251"/>
        <end position="269"/>
    </location>
</feature>
<comment type="caution">
    <text evidence="9">The sequence shown here is derived from an EMBL/GenBank/DDBJ whole genome shotgun (WGS) entry which is preliminary data.</text>
</comment>
<evidence type="ECO:0000256" key="4">
    <source>
        <dbReference type="ARBA" id="ARBA00023136"/>
    </source>
</evidence>
<accession>A0AAV9GG25</accession>
<feature type="compositionally biased region" description="Polar residues" evidence="6">
    <location>
        <begin position="315"/>
        <end position="326"/>
    </location>
</feature>
<feature type="transmembrane region" description="Helical" evidence="7">
    <location>
        <begin position="95"/>
        <end position="117"/>
    </location>
</feature>
<feature type="domain" description="Rhodopsin" evidence="8">
    <location>
        <begin position="34"/>
        <end position="274"/>
    </location>
</feature>
<dbReference type="Pfam" id="PF20684">
    <property type="entry name" value="Fung_rhodopsin"/>
    <property type="match status" value="1"/>
</dbReference>
<keyword evidence="3 7" id="KW-1133">Transmembrane helix</keyword>
<feature type="transmembrane region" description="Helical" evidence="7">
    <location>
        <begin position="170"/>
        <end position="197"/>
    </location>
</feature>